<dbReference type="InterPro" id="IPR015421">
    <property type="entry name" value="PyrdxlP-dep_Trfase_major"/>
</dbReference>
<dbReference type="Proteomes" id="UP000717515">
    <property type="component" value="Unassembled WGS sequence"/>
</dbReference>
<dbReference type="Gene3D" id="3.40.390.10">
    <property type="entry name" value="Collagenase (Catalytic Domain)"/>
    <property type="match status" value="1"/>
</dbReference>
<evidence type="ECO:0000256" key="6">
    <source>
        <dbReference type="PIRSR" id="PIRSR602129-50"/>
    </source>
</evidence>
<evidence type="ECO:0000259" key="7">
    <source>
        <dbReference type="Pfam" id="PF01431"/>
    </source>
</evidence>
<dbReference type="GO" id="GO:0005737">
    <property type="term" value="C:cytoplasm"/>
    <property type="evidence" value="ECO:0007669"/>
    <property type="project" value="TreeGrafter"/>
</dbReference>
<dbReference type="PROSITE" id="PS51885">
    <property type="entry name" value="NEPRILYSIN"/>
    <property type="match status" value="1"/>
</dbReference>
<dbReference type="SUPFAM" id="SSF53383">
    <property type="entry name" value="PLP-dependent transferases"/>
    <property type="match status" value="1"/>
</dbReference>
<dbReference type="GO" id="GO:0019752">
    <property type="term" value="P:carboxylic acid metabolic process"/>
    <property type="evidence" value="ECO:0007669"/>
    <property type="project" value="InterPro"/>
</dbReference>
<name>A0A9P8D2E0_MORAP</name>
<dbReference type="GO" id="GO:0030170">
    <property type="term" value="F:pyridoxal phosphate binding"/>
    <property type="evidence" value="ECO:0007669"/>
    <property type="project" value="InterPro"/>
</dbReference>
<evidence type="ECO:0000313" key="9">
    <source>
        <dbReference type="Proteomes" id="UP000717515"/>
    </source>
</evidence>
<evidence type="ECO:0000256" key="2">
    <source>
        <dbReference type="ARBA" id="ARBA00009533"/>
    </source>
</evidence>
<dbReference type="AlphaFoldDB" id="A0A9P8D2E0"/>
<keyword evidence="3" id="KW-0210">Decarboxylase</keyword>
<keyword evidence="5" id="KW-0456">Lyase</keyword>
<keyword evidence="4 6" id="KW-0663">Pyridoxal phosphate</keyword>
<proteinExistence type="inferred from homology"/>
<dbReference type="PANTHER" id="PTHR45677:SF8">
    <property type="entry name" value="CYSTEINE SULFINIC ACID DECARBOXYLASE"/>
    <property type="match status" value="1"/>
</dbReference>
<gene>
    <name evidence="8" type="ORF">KVV02_002689</name>
</gene>
<dbReference type="InterPro" id="IPR018497">
    <property type="entry name" value="Peptidase_M13_C"/>
</dbReference>
<dbReference type="EMBL" id="JAIFTL010000007">
    <property type="protein sequence ID" value="KAG9327236.1"/>
    <property type="molecule type" value="Genomic_DNA"/>
</dbReference>
<dbReference type="InterPro" id="IPR000718">
    <property type="entry name" value="Peptidase_M13"/>
</dbReference>
<sequence>MVAVEHCEDAQELDMLITRMKDLLVEYMEQSRQPDGLLIDYKEPEELERLMDFSLPDNGVGPEGIFPTVTQTLQYSVNTFSPRFMDKLYAGSSPIGVLAELLLAGLNGNSHVYHVSPVFTLMEIHVTRALARLFGFQGELAGGLSCPGGSASNQLAMVTARNSLFPEIKKYGYFPKPSVAQQEKLRSQGYSYHPGSSASSYGQLIAFTSSAGHYSLEKSAVIMGLGTESIVSVPCDSSGAMIPLELERLIQEHIDLGHTPFFINVTAGTTVLGAFDPIRPCAEIAKKFNCWLHIDGSWGGCVAFVPELASSLLDGSELAQSITINPHKMLQTSLQCSLLLVQDTTVFPRANALNANYLFHGQSHDLGDGTLGCGRRSDAVKLFLGWKYYGKLGYQSRIEKSLSNVVRFVELLAQDDFRDQRIQMLRLGSDMGDEDMKTGRDKTQPSLLQVCFWYRPRGSQKIDWRGTERVWKELRESCSETTSKISSAAVLPQHEPTSMPYLSSGAALESPAITLTSTNMISPSTSVTSLVSSSSDSSSSSSMATTATCSTGDNGIILTDPKDCDDAKAWMERVTKAIHAQIRGRGGFMIDFAPLGPYLPVFFRVVLNPPTIRELDLIQLVEEILECGEATGDAIPIPEVCREANRAFQSSSSLQSQYRSYIVKENDYFGNHLRSRIWSFKDLFSKVNSPMDRERSDTALVMQGSFYWEKQNLLLFPAENLQPPHFSPEYPDYVNFGGMGTLMAHEFTVIHAFDDTGHWYDGEGLEVNSLLIPSLTYPSVRSHSSIMGNCSSSVEITNEDGSKSVLSQKLFSGKIHVQNSDGTSSVIKQGEWKGLTRSVEITHSDGTNTSIRPNGFNPLKQSIHVTNTDKNGNVIGAVPQA</sequence>
<evidence type="ECO:0000313" key="8">
    <source>
        <dbReference type="EMBL" id="KAG9327236.1"/>
    </source>
</evidence>
<feature type="domain" description="Peptidase M13 C-terminal" evidence="7">
    <location>
        <begin position="705"/>
        <end position="764"/>
    </location>
</feature>
<dbReference type="InterPro" id="IPR015424">
    <property type="entry name" value="PyrdxlP-dep_Trfase"/>
</dbReference>
<evidence type="ECO:0000256" key="3">
    <source>
        <dbReference type="ARBA" id="ARBA00022793"/>
    </source>
</evidence>
<dbReference type="Pfam" id="PF00282">
    <property type="entry name" value="Pyridoxal_deC"/>
    <property type="match status" value="1"/>
</dbReference>
<dbReference type="GO" id="GO:0006508">
    <property type="term" value="P:proteolysis"/>
    <property type="evidence" value="ECO:0007669"/>
    <property type="project" value="InterPro"/>
</dbReference>
<protein>
    <recommendedName>
        <fullName evidence="7">Peptidase M13 C-terminal domain-containing protein</fullName>
    </recommendedName>
</protein>
<dbReference type="InterPro" id="IPR002129">
    <property type="entry name" value="PyrdxlP-dep_de-COase"/>
</dbReference>
<evidence type="ECO:0000256" key="1">
    <source>
        <dbReference type="ARBA" id="ARBA00001933"/>
    </source>
</evidence>
<comment type="caution">
    <text evidence="8">The sequence shown here is derived from an EMBL/GenBank/DDBJ whole genome shotgun (WGS) entry which is preliminary data.</text>
</comment>
<dbReference type="Pfam" id="PF01431">
    <property type="entry name" value="Peptidase_M13"/>
    <property type="match status" value="1"/>
</dbReference>
<accession>A0A9P8D2E0</accession>
<comment type="cofactor">
    <cofactor evidence="1 6">
        <name>pyridoxal 5'-phosphate</name>
        <dbReference type="ChEBI" id="CHEBI:597326"/>
    </cofactor>
</comment>
<dbReference type="PANTHER" id="PTHR45677">
    <property type="entry name" value="GLUTAMATE DECARBOXYLASE-RELATED"/>
    <property type="match status" value="1"/>
</dbReference>
<feature type="modified residue" description="N6-(pyridoxal phosphate)lysine" evidence="6">
    <location>
        <position position="328"/>
    </location>
</feature>
<organism evidence="8 9">
    <name type="scientific">Mortierella alpina</name>
    <name type="common">Oleaginous fungus</name>
    <name type="synonym">Mortierella renispora</name>
    <dbReference type="NCBI Taxonomy" id="64518"/>
    <lineage>
        <taxon>Eukaryota</taxon>
        <taxon>Fungi</taxon>
        <taxon>Fungi incertae sedis</taxon>
        <taxon>Mucoromycota</taxon>
        <taxon>Mortierellomycotina</taxon>
        <taxon>Mortierellomycetes</taxon>
        <taxon>Mortierellales</taxon>
        <taxon>Mortierellaceae</taxon>
        <taxon>Mortierella</taxon>
    </lineage>
</organism>
<dbReference type="GO" id="GO:0016831">
    <property type="term" value="F:carboxy-lyase activity"/>
    <property type="evidence" value="ECO:0007669"/>
    <property type="project" value="UniProtKB-KW"/>
</dbReference>
<dbReference type="Gene3D" id="3.90.1150.170">
    <property type="match status" value="2"/>
</dbReference>
<dbReference type="GO" id="GO:0004222">
    <property type="term" value="F:metalloendopeptidase activity"/>
    <property type="evidence" value="ECO:0007669"/>
    <property type="project" value="InterPro"/>
</dbReference>
<evidence type="ECO:0000256" key="5">
    <source>
        <dbReference type="ARBA" id="ARBA00023239"/>
    </source>
</evidence>
<comment type="similarity">
    <text evidence="2">Belongs to the group II decarboxylase family.</text>
</comment>
<dbReference type="InterPro" id="IPR024079">
    <property type="entry name" value="MetalloPept_cat_dom_sf"/>
</dbReference>
<dbReference type="SUPFAM" id="SSF55486">
    <property type="entry name" value="Metalloproteases ('zincins'), catalytic domain"/>
    <property type="match status" value="1"/>
</dbReference>
<reference evidence="8" key="1">
    <citation type="submission" date="2021-07" db="EMBL/GenBank/DDBJ databases">
        <title>Draft genome of Mortierella alpina, strain LL118, isolated from an aspen leaf litter sample.</title>
        <authorList>
            <person name="Yang S."/>
            <person name="Vinatzer B.A."/>
        </authorList>
    </citation>
    <scope>NUCLEOTIDE SEQUENCE</scope>
    <source>
        <strain evidence="8">LL118</strain>
    </source>
</reference>
<evidence type="ECO:0000256" key="4">
    <source>
        <dbReference type="ARBA" id="ARBA00022898"/>
    </source>
</evidence>
<dbReference type="Gene3D" id="3.40.640.10">
    <property type="entry name" value="Type I PLP-dependent aspartate aminotransferase-like (Major domain)"/>
    <property type="match status" value="1"/>
</dbReference>